<gene>
    <name evidence="2" type="ordered locus">Mmar10_0758</name>
</gene>
<keyword evidence="3" id="KW-1185">Reference proteome</keyword>
<dbReference type="OrthoDB" id="7634039at2"/>
<name>Q0ARN6_MARMM</name>
<dbReference type="RefSeq" id="WP_011642698.1">
    <property type="nucleotide sequence ID" value="NC_008347.1"/>
</dbReference>
<dbReference type="KEGG" id="mmr:Mmar10_0758"/>
<protein>
    <recommendedName>
        <fullName evidence="4">Lipoprotein</fullName>
    </recommendedName>
</protein>
<evidence type="ECO:0000313" key="3">
    <source>
        <dbReference type="Proteomes" id="UP000001964"/>
    </source>
</evidence>
<organism evidence="2 3">
    <name type="scientific">Maricaulis maris (strain MCS10)</name>
    <name type="common">Caulobacter maris</name>
    <dbReference type="NCBI Taxonomy" id="394221"/>
    <lineage>
        <taxon>Bacteria</taxon>
        <taxon>Pseudomonadati</taxon>
        <taxon>Pseudomonadota</taxon>
        <taxon>Alphaproteobacteria</taxon>
        <taxon>Maricaulales</taxon>
        <taxon>Maricaulaceae</taxon>
        <taxon>Maricaulis</taxon>
    </lineage>
</organism>
<dbReference type="HOGENOM" id="CLU_1784559_0_0_5"/>
<reference evidence="2 3" key="1">
    <citation type="submission" date="2006-08" db="EMBL/GenBank/DDBJ databases">
        <title>Complete sequence of Maricaulis maris MCS10.</title>
        <authorList>
            <consortium name="US DOE Joint Genome Institute"/>
            <person name="Copeland A."/>
            <person name="Lucas S."/>
            <person name="Lapidus A."/>
            <person name="Barry K."/>
            <person name="Detter J.C."/>
            <person name="Glavina del Rio T."/>
            <person name="Hammon N."/>
            <person name="Israni S."/>
            <person name="Dalin E."/>
            <person name="Tice H."/>
            <person name="Pitluck S."/>
            <person name="Saunders E."/>
            <person name="Brettin T."/>
            <person name="Bruce D."/>
            <person name="Han C."/>
            <person name="Tapia R."/>
            <person name="Gilna P."/>
            <person name="Schmutz J."/>
            <person name="Larimer F."/>
            <person name="Land M."/>
            <person name="Hauser L."/>
            <person name="Kyrpides N."/>
            <person name="Mikhailova N."/>
            <person name="Viollier P."/>
            <person name="Stephens C."/>
            <person name="Richardson P."/>
        </authorList>
    </citation>
    <scope>NUCLEOTIDE SEQUENCE [LARGE SCALE GENOMIC DNA]</scope>
    <source>
        <strain evidence="2 3">MCS10</strain>
    </source>
</reference>
<feature type="chain" id="PRO_5004168654" description="Lipoprotein" evidence="1">
    <location>
        <begin position="18"/>
        <end position="145"/>
    </location>
</feature>
<keyword evidence="1" id="KW-0732">Signal</keyword>
<dbReference type="EMBL" id="CP000449">
    <property type="protein sequence ID" value="ABI65051.1"/>
    <property type="molecule type" value="Genomic_DNA"/>
</dbReference>
<dbReference type="AlphaFoldDB" id="Q0ARN6"/>
<accession>Q0ARN6</accession>
<dbReference type="STRING" id="394221.Mmar10_0758"/>
<feature type="signal peptide" evidence="1">
    <location>
        <begin position="1"/>
        <end position="17"/>
    </location>
</feature>
<evidence type="ECO:0000256" key="1">
    <source>
        <dbReference type="SAM" id="SignalP"/>
    </source>
</evidence>
<evidence type="ECO:0000313" key="2">
    <source>
        <dbReference type="EMBL" id="ABI65051.1"/>
    </source>
</evidence>
<proteinExistence type="predicted"/>
<sequence length="145" mass="15900" precursor="true">MRLVGVVVVGLCASACASQNLVHFGGILNPVVPPGATLRCSEAHEHMTIVDRPTPDFPEELAYFMYINQSSGPREIHMLFDIGPDGTTSNIRYGADIEDLDHGATRDAVQPAARAIETWRYAWNDTAPARYATGCETRFDFAMRG</sequence>
<dbReference type="Proteomes" id="UP000001964">
    <property type="component" value="Chromosome"/>
</dbReference>
<evidence type="ECO:0008006" key="4">
    <source>
        <dbReference type="Google" id="ProtNLM"/>
    </source>
</evidence>